<gene>
    <name evidence="1" type="ORF">IC006_2698</name>
</gene>
<accession>A0A510DYP8</accession>
<protein>
    <submittedName>
        <fullName evidence="1">Uncharacterized protein</fullName>
    </submittedName>
</protein>
<dbReference type="AlphaFoldDB" id="A0A510DYP8"/>
<organism evidence="1 2">
    <name type="scientific">Sulfuracidifex tepidarius</name>
    <dbReference type="NCBI Taxonomy" id="1294262"/>
    <lineage>
        <taxon>Archaea</taxon>
        <taxon>Thermoproteota</taxon>
        <taxon>Thermoprotei</taxon>
        <taxon>Sulfolobales</taxon>
        <taxon>Sulfolobaceae</taxon>
        <taxon>Sulfuracidifex</taxon>
    </lineage>
</organism>
<keyword evidence="2" id="KW-1185">Reference proteome</keyword>
<sequence length="230" mass="26008">MVAAGILASIFFAAVALYVPYVVLHSERINGVITVSEDGTLNEYNQTALLLSTPRTWNEAPAYLSSNYSKVIVLLLNYSSIEYNSLSSDGKENNTANYTTFYSYSSSTFNGSQIFLFVMNSSLVCSRGDTFSVYPDLISINASEILPLLISFSPNDSIYFPIYSHYYTVKSVRYTYNPSENKVYVQLYLDFHIKENQFDHYQVMIIVIPLRDTVGSIQNIAFIVQNKEIN</sequence>
<evidence type="ECO:0000313" key="2">
    <source>
        <dbReference type="Proteomes" id="UP000322983"/>
    </source>
</evidence>
<reference evidence="1 2" key="1">
    <citation type="journal article" date="2020" name="Int. J. Syst. Evol. Microbiol.">
        <title>Sulfuracidifex tepidarius gen. nov., sp. nov. and transfer of Sulfolobus metallicus Huber and Stetter 1992 to the genus Sulfuracidifex as Sulfuracidifex metallicus comb. nov.</title>
        <authorList>
            <person name="Itoh T."/>
            <person name="Miura T."/>
            <person name="Sakai H.D."/>
            <person name="Kato S."/>
            <person name="Ohkuma M."/>
            <person name="Takashina T."/>
        </authorList>
    </citation>
    <scope>NUCLEOTIDE SEQUENCE [LARGE SCALE GENOMIC DNA]</scope>
    <source>
        <strain evidence="1 2">IC-006</strain>
    </source>
</reference>
<dbReference type="KEGG" id="step:IC006_2698"/>
<dbReference type="EMBL" id="AP018929">
    <property type="protein sequence ID" value="BBG25363.1"/>
    <property type="molecule type" value="Genomic_DNA"/>
</dbReference>
<dbReference type="Proteomes" id="UP000322983">
    <property type="component" value="Chromosome"/>
</dbReference>
<proteinExistence type="predicted"/>
<evidence type="ECO:0000313" key="1">
    <source>
        <dbReference type="EMBL" id="BBG25363.1"/>
    </source>
</evidence>
<name>A0A510DYP8_9CREN</name>